<organism evidence="7 8">
    <name type="scientific">Nannocystis radixulma</name>
    <dbReference type="NCBI Taxonomy" id="2995305"/>
    <lineage>
        <taxon>Bacteria</taxon>
        <taxon>Pseudomonadati</taxon>
        <taxon>Myxococcota</taxon>
        <taxon>Polyangia</taxon>
        <taxon>Nannocystales</taxon>
        <taxon>Nannocystaceae</taxon>
        <taxon>Nannocystis</taxon>
    </lineage>
</organism>
<dbReference type="Proteomes" id="UP001217838">
    <property type="component" value="Unassembled WGS sequence"/>
</dbReference>
<evidence type="ECO:0000313" key="7">
    <source>
        <dbReference type="EMBL" id="MDC0667465.1"/>
    </source>
</evidence>
<dbReference type="GO" id="GO:0033819">
    <property type="term" value="F:lipoyl(octanoyl) transferase activity"/>
    <property type="evidence" value="ECO:0007669"/>
    <property type="project" value="UniProtKB-EC"/>
</dbReference>
<evidence type="ECO:0000256" key="5">
    <source>
        <dbReference type="PIRNR" id="PIRNR016262"/>
    </source>
</evidence>
<reference evidence="7 8" key="1">
    <citation type="submission" date="2022-11" db="EMBL/GenBank/DDBJ databases">
        <title>Minimal conservation of predation-associated metabolite biosynthetic gene clusters underscores biosynthetic potential of Myxococcota including descriptions for ten novel species: Archangium lansinium sp. nov., Myxococcus landrumus sp. nov., Nannocystis bai.</title>
        <authorList>
            <person name="Ahearne A."/>
            <person name="Stevens C."/>
            <person name="Dowd S."/>
        </authorList>
    </citation>
    <scope>NUCLEOTIDE SEQUENCE [LARGE SCALE GENOMIC DNA]</scope>
    <source>
        <strain evidence="7 8">NCELM</strain>
    </source>
</reference>
<comment type="caution">
    <text evidence="7">The sequence shown here is derived from an EMBL/GenBank/DDBJ whole genome shotgun (WGS) entry which is preliminary data.</text>
</comment>
<gene>
    <name evidence="7" type="primary">lipB</name>
    <name evidence="7" type="ORF">POL58_06940</name>
</gene>
<protein>
    <recommendedName>
        <fullName evidence="5">Octanoyltransferase</fullName>
        <ecNumber evidence="5">2.3.1.181</ecNumber>
    </recommendedName>
</protein>
<comment type="pathway">
    <text evidence="1 5">Protein modification; protein lipoylation via endogenous pathway; protein N(6)-(lipoyl)lysine from octanoyl-[acyl-carrier-protein]: step 1/2.</text>
</comment>
<dbReference type="SUPFAM" id="SSF55681">
    <property type="entry name" value="Class II aaRS and biotin synthetases"/>
    <property type="match status" value="1"/>
</dbReference>
<evidence type="ECO:0000256" key="2">
    <source>
        <dbReference type="ARBA" id="ARBA00022679"/>
    </source>
</evidence>
<dbReference type="PANTHER" id="PTHR10993">
    <property type="entry name" value="OCTANOYLTRANSFERASE"/>
    <property type="match status" value="1"/>
</dbReference>
<evidence type="ECO:0000313" key="8">
    <source>
        <dbReference type="Proteomes" id="UP001217838"/>
    </source>
</evidence>
<dbReference type="EMBL" id="JAQNDN010000002">
    <property type="protein sequence ID" value="MDC0667465.1"/>
    <property type="molecule type" value="Genomic_DNA"/>
</dbReference>
<dbReference type="PROSITE" id="PS51733">
    <property type="entry name" value="BPL_LPL_CATALYTIC"/>
    <property type="match status" value="1"/>
</dbReference>
<dbReference type="InterPro" id="IPR000544">
    <property type="entry name" value="Octanoyltransferase"/>
</dbReference>
<keyword evidence="2 5" id="KW-0808">Transferase</keyword>
<keyword evidence="8" id="KW-1185">Reference proteome</keyword>
<dbReference type="RefSeq" id="WP_271995547.1">
    <property type="nucleotide sequence ID" value="NZ_JAQNDN010000002.1"/>
</dbReference>
<dbReference type="EC" id="2.3.1.181" evidence="5"/>
<dbReference type="PIRSF" id="PIRSF016262">
    <property type="entry name" value="LPLase"/>
    <property type="match status" value="1"/>
</dbReference>
<sequence>MASTPESLRAVWLGRMGFDEALALQLAARERVVAGEPGVLFLVEHPPVLTLGRRGKMEDILWSAEQRAAAGVTVSEAPRGGEVTLHGPGQLVAYPVVMVGRRIREHIVRLAEVAIELLRELGVDGCEFRMEHPGVWRGSEKLASIGIHVSRGVSVQGISINLDVDQGLFGALVSCGLRGVTVTSAAAVGGREVGVEAAGRRFAAVYTAQLGLPLVWEGAEGYGSDPR</sequence>
<evidence type="ECO:0000256" key="1">
    <source>
        <dbReference type="ARBA" id="ARBA00004821"/>
    </source>
</evidence>
<dbReference type="Gene3D" id="3.30.930.10">
    <property type="entry name" value="Bira Bifunctional Protein, Domain 2"/>
    <property type="match status" value="1"/>
</dbReference>
<evidence type="ECO:0000256" key="4">
    <source>
        <dbReference type="ARBA" id="ARBA00024732"/>
    </source>
</evidence>
<dbReference type="NCBIfam" id="TIGR00214">
    <property type="entry name" value="lipB"/>
    <property type="match status" value="1"/>
</dbReference>
<evidence type="ECO:0000259" key="6">
    <source>
        <dbReference type="PROSITE" id="PS51733"/>
    </source>
</evidence>
<dbReference type="PANTHER" id="PTHR10993:SF7">
    <property type="entry name" value="LIPOYLTRANSFERASE 2, MITOCHONDRIAL-RELATED"/>
    <property type="match status" value="1"/>
</dbReference>
<dbReference type="InterPro" id="IPR045864">
    <property type="entry name" value="aa-tRNA-synth_II/BPL/LPL"/>
</dbReference>
<feature type="domain" description="BPL/LPL catalytic" evidence="6">
    <location>
        <begin position="34"/>
        <end position="214"/>
    </location>
</feature>
<proteinExistence type="inferred from homology"/>
<comment type="catalytic activity">
    <reaction evidence="5">
        <text>octanoyl-[ACP] + L-lysyl-[protein] = N(6)-octanoyl-L-lysyl-[protein] + holo-[ACP] + H(+)</text>
        <dbReference type="Rhea" id="RHEA:17665"/>
        <dbReference type="Rhea" id="RHEA-COMP:9636"/>
        <dbReference type="Rhea" id="RHEA-COMP:9685"/>
        <dbReference type="Rhea" id="RHEA-COMP:9752"/>
        <dbReference type="Rhea" id="RHEA-COMP:9928"/>
        <dbReference type="ChEBI" id="CHEBI:15378"/>
        <dbReference type="ChEBI" id="CHEBI:29969"/>
        <dbReference type="ChEBI" id="CHEBI:64479"/>
        <dbReference type="ChEBI" id="CHEBI:78463"/>
        <dbReference type="ChEBI" id="CHEBI:78809"/>
        <dbReference type="EC" id="2.3.1.181"/>
    </reaction>
</comment>
<dbReference type="InterPro" id="IPR004143">
    <property type="entry name" value="BPL_LPL_catalytic"/>
</dbReference>
<accession>A0ABT5B1A0</accession>
<keyword evidence="3 5" id="KW-0012">Acyltransferase</keyword>
<evidence type="ECO:0000256" key="3">
    <source>
        <dbReference type="ARBA" id="ARBA00023315"/>
    </source>
</evidence>
<dbReference type="Pfam" id="PF21948">
    <property type="entry name" value="LplA-B_cat"/>
    <property type="match status" value="1"/>
</dbReference>
<comment type="similarity">
    <text evidence="5">Belongs to the LipB family.</text>
</comment>
<name>A0ABT5B1A0_9BACT</name>
<comment type="function">
    <text evidence="4 5">Catalyzes the transfer of endogenously produced octanoic acid from octanoyl-acyl-carrier-protein onto the lipoyl domains of lipoate-dependent enzymes. Lipoyl-ACP can also act as a substrate although octanoyl-ACP is likely to be the physiological substrate.</text>
</comment>